<evidence type="ECO:0000313" key="3">
    <source>
        <dbReference type="Proteomes" id="UP000801492"/>
    </source>
</evidence>
<feature type="region of interest" description="Disordered" evidence="1">
    <location>
        <begin position="268"/>
        <end position="305"/>
    </location>
</feature>
<organism evidence="2 3">
    <name type="scientific">Ignelater luminosus</name>
    <name type="common">Cucubano</name>
    <name type="synonym">Pyrophorus luminosus</name>
    <dbReference type="NCBI Taxonomy" id="2038154"/>
    <lineage>
        <taxon>Eukaryota</taxon>
        <taxon>Metazoa</taxon>
        <taxon>Ecdysozoa</taxon>
        <taxon>Arthropoda</taxon>
        <taxon>Hexapoda</taxon>
        <taxon>Insecta</taxon>
        <taxon>Pterygota</taxon>
        <taxon>Neoptera</taxon>
        <taxon>Endopterygota</taxon>
        <taxon>Coleoptera</taxon>
        <taxon>Polyphaga</taxon>
        <taxon>Elateriformia</taxon>
        <taxon>Elateroidea</taxon>
        <taxon>Elateridae</taxon>
        <taxon>Agrypninae</taxon>
        <taxon>Pyrophorini</taxon>
        <taxon>Ignelater</taxon>
    </lineage>
</organism>
<evidence type="ECO:0000313" key="2">
    <source>
        <dbReference type="EMBL" id="KAF2905372.1"/>
    </source>
</evidence>
<name>A0A8K0DKW9_IGNLU</name>
<dbReference type="Proteomes" id="UP000801492">
    <property type="component" value="Unassembled WGS sequence"/>
</dbReference>
<proteinExistence type="predicted"/>
<protein>
    <submittedName>
        <fullName evidence="2">Uncharacterized protein</fullName>
    </submittedName>
</protein>
<keyword evidence="3" id="KW-1185">Reference proteome</keyword>
<gene>
    <name evidence="2" type="ORF">ILUMI_00805</name>
</gene>
<comment type="caution">
    <text evidence="2">The sequence shown here is derived from an EMBL/GenBank/DDBJ whole genome shotgun (WGS) entry which is preliminary data.</text>
</comment>
<sequence>MEKAQKIIKIQQHTSGDFEIKQGLRQGGGLALLLSNIALDKVVKATNVDDDGTILNKERQIVGYEDDLDLTERFKRALTEGCIPQLYVRRTERNYDDTFNLIAAEEGVINKGMFLRDAARKHNVVKFKLGYVMREAKQGSLAFQFAKRNGLYIPESWEKNDREKLDGCIYREESITFTQKAQSHQHCKSLSCGLVDDNQPTHLIDHIQHPQTLGQGLGQSNLLQGGLFHLCCFGPSSYAADAIVRPSENSNQTSVTPEHIHVFPKVGAGKKMRPSTVRRKILPSSSEEESVPSSDEMSESAGEKAKKKSNSYKVYTVPQLHGFLRNDTNSSIIPPDDNNGFNDDFLHSQIYADDALLYREMFVNDNGSKSEEIYFWYGNFIMSCVTHVRSLNFGRERAWTKSIHVENNENDGTVYGPPRASCSVTARLRVEAVFTGNTDFRFPTGAGSATNGEAARAVFGPTRTRCPATTRLEVGAVFADNSVFPHQPVLPLGTGPENRTRTPCGQ</sequence>
<reference evidence="2" key="1">
    <citation type="submission" date="2019-08" db="EMBL/GenBank/DDBJ databases">
        <title>The genome of the North American firefly Photinus pyralis.</title>
        <authorList>
            <consortium name="Photinus pyralis genome working group"/>
            <person name="Fallon T.R."/>
            <person name="Sander Lower S.E."/>
            <person name="Weng J.-K."/>
        </authorList>
    </citation>
    <scope>NUCLEOTIDE SEQUENCE</scope>
    <source>
        <strain evidence="2">TRF0915ILg1</strain>
        <tissue evidence="2">Whole body</tissue>
    </source>
</reference>
<accession>A0A8K0DKW9</accession>
<evidence type="ECO:0000256" key="1">
    <source>
        <dbReference type="SAM" id="MobiDB-lite"/>
    </source>
</evidence>
<feature type="compositionally biased region" description="Basic residues" evidence="1">
    <location>
        <begin position="268"/>
        <end position="281"/>
    </location>
</feature>
<dbReference type="AlphaFoldDB" id="A0A8K0DKW9"/>
<dbReference type="EMBL" id="VTPC01000553">
    <property type="protein sequence ID" value="KAF2905372.1"/>
    <property type="molecule type" value="Genomic_DNA"/>
</dbReference>